<evidence type="ECO:0000256" key="1">
    <source>
        <dbReference type="PROSITE-ProRule" id="PRU00023"/>
    </source>
</evidence>
<accession>A0A0C3H7M8</accession>
<dbReference type="Proteomes" id="UP000054321">
    <property type="component" value="Unassembled WGS sequence"/>
</dbReference>
<reference evidence="2 3" key="1">
    <citation type="submission" date="2014-04" db="EMBL/GenBank/DDBJ databases">
        <authorList>
            <consortium name="DOE Joint Genome Institute"/>
            <person name="Kuo A."/>
            <person name="Martino E."/>
            <person name="Perotto S."/>
            <person name="Kohler A."/>
            <person name="Nagy L.G."/>
            <person name="Floudas D."/>
            <person name="Copeland A."/>
            <person name="Barry K.W."/>
            <person name="Cichocki N."/>
            <person name="Veneault-Fourrey C."/>
            <person name="LaButti K."/>
            <person name="Lindquist E.A."/>
            <person name="Lipzen A."/>
            <person name="Lundell T."/>
            <person name="Morin E."/>
            <person name="Murat C."/>
            <person name="Sun H."/>
            <person name="Tunlid A."/>
            <person name="Henrissat B."/>
            <person name="Grigoriev I.V."/>
            <person name="Hibbett D.S."/>
            <person name="Martin F."/>
            <person name="Nordberg H.P."/>
            <person name="Cantor M.N."/>
            <person name="Hua S.X."/>
        </authorList>
    </citation>
    <scope>NUCLEOTIDE SEQUENCE [LARGE SCALE GENOMIC DNA]</scope>
    <source>
        <strain evidence="2 3">Zn</strain>
    </source>
</reference>
<gene>
    <name evidence="2" type="ORF">OIDMADRAFT_20081</name>
</gene>
<proteinExistence type="predicted"/>
<keyword evidence="3" id="KW-1185">Reference proteome</keyword>
<dbReference type="EMBL" id="KN832880">
    <property type="protein sequence ID" value="KIM98436.1"/>
    <property type="molecule type" value="Genomic_DNA"/>
</dbReference>
<dbReference type="InterPro" id="IPR036770">
    <property type="entry name" value="Ankyrin_rpt-contain_sf"/>
</dbReference>
<evidence type="ECO:0000313" key="3">
    <source>
        <dbReference type="Proteomes" id="UP000054321"/>
    </source>
</evidence>
<dbReference type="InParanoid" id="A0A0C3H7M8"/>
<feature type="non-terminal residue" evidence="2">
    <location>
        <position position="1"/>
    </location>
</feature>
<organism evidence="2 3">
    <name type="scientific">Oidiodendron maius (strain Zn)</name>
    <dbReference type="NCBI Taxonomy" id="913774"/>
    <lineage>
        <taxon>Eukaryota</taxon>
        <taxon>Fungi</taxon>
        <taxon>Dikarya</taxon>
        <taxon>Ascomycota</taxon>
        <taxon>Pezizomycotina</taxon>
        <taxon>Leotiomycetes</taxon>
        <taxon>Leotiomycetes incertae sedis</taxon>
        <taxon>Myxotrichaceae</taxon>
        <taxon>Oidiodendron</taxon>
    </lineage>
</organism>
<protein>
    <submittedName>
        <fullName evidence="2">Uncharacterized protein</fullName>
    </submittedName>
</protein>
<name>A0A0C3H7M8_OIDMZ</name>
<dbReference type="Pfam" id="PF00023">
    <property type="entry name" value="Ank"/>
    <property type="match status" value="1"/>
</dbReference>
<feature type="repeat" description="ANK" evidence="1">
    <location>
        <begin position="107"/>
        <end position="140"/>
    </location>
</feature>
<reference evidence="3" key="2">
    <citation type="submission" date="2015-01" db="EMBL/GenBank/DDBJ databases">
        <title>Evolutionary Origins and Diversification of the Mycorrhizal Mutualists.</title>
        <authorList>
            <consortium name="DOE Joint Genome Institute"/>
            <consortium name="Mycorrhizal Genomics Consortium"/>
            <person name="Kohler A."/>
            <person name="Kuo A."/>
            <person name="Nagy L.G."/>
            <person name="Floudas D."/>
            <person name="Copeland A."/>
            <person name="Barry K.W."/>
            <person name="Cichocki N."/>
            <person name="Veneault-Fourrey C."/>
            <person name="LaButti K."/>
            <person name="Lindquist E.A."/>
            <person name="Lipzen A."/>
            <person name="Lundell T."/>
            <person name="Morin E."/>
            <person name="Murat C."/>
            <person name="Riley R."/>
            <person name="Ohm R."/>
            <person name="Sun H."/>
            <person name="Tunlid A."/>
            <person name="Henrissat B."/>
            <person name="Grigoriev I.V."/>
            <person name="Hibbett D.S."/>
            <person name="Martin F."/>
        </authorList>
    </citation>
    <scope>NUCLEOTIDE SEQUENCE [LARGE SCALE GENOMIC DNA]</scope>
    <source>
        <strain evidence="3">Zn</strain>
    </source>
</reference>
<dbReference type="HOGENOM" id="CLU_1168293_0_0_1"/>
<keyword evidence="1" id="KW-0040">ANK repeat</keyword>
<dbReference type="AlphaFoldDB" id="A0A0C3H7M8"/>
<evidence type="ECO:0000313" key="2">
    <source>
        <dbReference type="EMBL" id="KIM98436.1"/>
    </source>
</evidence>
<dbReference type="OrthoDB" id="539213at2759"/>
<dbReference type="SUPFAM" id="SSF48403">
    <property type="entry name" value="Ankyrin repeat"/>
    <property type="match status" value="1"/>
</dbReference>
<dbReference type="InterPro" id="IPR002110">
    <property type="entry name" value="Ankyrin_rpt"/>
</dbReference>
<dbReference type="Gene3D" id="1.25.40.20">
    <property type="entry name" value="Ankyrin repeat-containing domain"/>
    <property type="match status" value="1"/>
</dbReference>
<dbReference type="SMART" id="SM00248">
    <property type="entry name" value="ANK"/>
    <property type="match status" value="2"/>
</dbReference>
<dbReference type="PROSITE" id="PS50088">
    <property type="entry name" value="ANK_REPEAT"/>
    <property type="match status" value="1"/>
</dbReference>
<sequence length="238" mass="26588">ASRKAEASVQLLLEKWPNCLAHENYVGFLQATQRKKEKETPANFLESLRVRYDLLHEVPSPKESDKTVVDHTALHAACRRRGNEKVVRLLINKGGADVNARGVRASTPLTPLREAIYVAKDATLVKILLDSGAKVDTSEKWTFNDQIEESSDKQDIIQLLKVKGAKVEIVPLETDLLRKSIFNVEDTNSFSGSAPRLGGISRDIEAPWARKDATQIDVLHGSRLWDIIRGAIGDESRW</sequence>